<dbReference type="PROSITE" id="PS51918">
    <property type="entry name" value="RADICAL_SAM"/>
    <property type="match status" value="1"/>
</dbReference>
<evidence type="ECO:0000256" key="3">
    <source>
        <dbReference type="ARBA" id="ARBA00022691"/>
    </source>
</evidence>
<proteinExistence type="inferred from homology"/>
<keyword evidence="4" id="KW-0479">Metal-binding</keyword>
<evidence type="ECO:0000256" key="2">
    <source>
        <dbReference type="ARBA" id="ARBA00022617"/>
    </source>
</evidence>
<dbReference type="Gene3D" id="3.20.20.70">
    <property type="entry name" value="Aldolase class I"/>
    <property type="match status" value="1"/>
</dbReference>
<evidence type="ECO:0000256" key="6">
    <source>
        <dbReference type="ARBA" id="ARBA00023014"/>
    </source>
</evidence>
<feature type="domain" description="Radical SAM core" evidence="8">
    <location>
        <begin position="23"/>
        <end position="266"/>
    </location>
</feature>
<dbReference type="GO" id="GO:0005737">
    <property type="term" value="C:cytoplasm"/>
    <property type="evidence" value="ECO:0007669"/>
    <property type="project" value="InterPro"/>
</dbReference>
<dbReference type="InterPro" id="IPR004559">
    <property type="entry name" value="HemW-like"/>
</dbReference>
<keyword evidence="2" id="KW-0349">Heme</keyword>
<keyword evidence="5" id="KW-0408">Iron</keyword>
<comment type="similarity">
    <text evidence="1">Belongs to the anaerobic coproporphyrinogen-III oxidase family. HemW subfamily.</text>
</comment>
<dbReference type="SFLD" id="SFLDF00288">
    <property type="entry name" value="HemN-like__clustered_with_nucl"/>
    <property type="match status" value="1"/>
</dbReference>
<dbReference type="SFLD" id="SFLDS00029">
    <property type="entry name" value="Radical_SAM"/>
    <property type="match status" value="1"/>
</dbReference>
<evidence type="ECO:0000256" key="7">
    <source>
        <dbReference type="ARBA" id="ARBA00023186"/>
    </source>
</evidence>
<dbReference type="GO" id="GO:0046872">
    <property type="term" value="F:metal ion binding"/>
    <property type="evidence" value="ECO:0007669"/>
    <property type="project" value="UniProtKB-KW"/>
</dbReference>
<protein>
    <submittedName>
        <fullName evidence="9">Unannotated protein</fullName>
    </submittedName>
</protein>
<dbReference type="GO" id="GO:0006779">
    <property type="term" value="P:porphyrin-containing compound biosynthetic process"/>
    <property type="evidence" value="ECO:0007669"/>
    <property type="project" value="InterPro"/>
</dbReference>
<dbReference type="GO" id="GO:0004109">
    <property type="term" value="F:coproporphyrinogen oxidase activity"/>
    <property type="evidence" value="ECO:0007669"/>
    <property type="project" value="InterPro"/>
</dbReference>
<dbReference type="SUPFAM" id="SSF102114">
    <property type="entry name" value="Radical SAM enzymes"/>
    <property type="match status" value="1"/>
</dbReference>
<accession>A0A6J6NLC6</accession>
<evidence type="ECO:0000256" key="4">
    <source>
        <dbReference type="ARBA" id="ARBA00022723"/>
    </source>
</evidence>
<evidence type="ECO:0000313" key="9">
    <source>
        <dbReference type="EMBL" id="CAB4687307.1"/>
    </source>
</evidence>
<dbReference type="InterPro" id="IPR058240">
    <property type="entry name" value="rSAM_sf"/>
</dbReference>
<dbReference type="InterPro" id="IPR007197">
    <property type="entry name" value="rSAM"/>
</dbReference>
<dbReference type="PANTHER" id="PTHR13932">
    <property type="entry name" value="COPROPORPHYRINIGEN III OXIDASE"/>
    <property type="match status" value="1"/>
</dbReference>
<keyword evidence="3" id="KW-0949">S-adenosyl-L-methionine</keyword>
<dbReference type="InterPro" id="IPR034505">
    <property type="entry name" value="Coproporphyrinogen-III_oxidase"/>
</dbReference>
<evidence type="ECO:0000256" key="5">
    <source>
        <dbReference type="ARBA" id="ARBA00023004"/>
    </source>
</evidence>
<organism evidence="9">
    <name type="scientific">freshwater metagenome</name>
    <dbReference type="NCBI Taxonomy" id="449393"/>
    <lineage>
        <taxon>unclassified sequences</taxon>
        <taxon>metagenomes</taxon>
        <taxon>ecological metagenomes</taxon>
    </lineage>
</organism>
<dbReference type="SFLD" id="SFLDG01065">
    <property type="entry name" value="anaerobic_coproporphyrinogen-I"/>
    <property type="match status" value="1"/>
</dbReference>
<keyword evidence="6" id="KW-0411">Iron-sulfur</keyword>
<evidence type="ECO:0000256" key="1">
    <source>
        <dbReference type="ARBA" id="ARBA00006100"/>
    </source>
</evidence>
<keyword evidence="7" id="KW-0143">Chaperone</keyword>
<gene>
    <name evidence="9" type="ORF">UFOPK2370_00719</name>
</gene>
<sequence>MAQMPDGEIAPRDGLLPASAALGSAERTLHAYLHIPFCRVRCGYCDYNTYTSSELQGVTENSFLNNLLREITLSKNVLEALHSEQRKFSTVFFGGGTPTQLEAEQLALVLETLKSEFGLEQNAEVTTEANPDTVDERYLNTLADAGFTRVSIGMQSSVSSVLKILDRTHNPENVAKAVAAAKSAGLQVSVDLIYGTPGESLDDWRESLATAIDLDPDHISAYSLIVEPGTKLARQVRSGELAQPSDDDHADKYEIAEQMIAAAGFDWYEICNWSKSPATVSRHNLAYWRSNDWWGYGPGAHSHVGGTRWWNVKHPSAYAERLVASESPALARENLDEAAKATERVLLELRLREGISIDYLKSINPQAAKPISHFIADGMVNAEDAIRGQLTLTLKGRLLTDALVRDLLG</sequence>
<dbReference type="Pfam" id="PF04055">
    <property type="entry name" value="Radical_SAM"/>
    <property type="match status" value="1"/>
</dbReference>
<dbReference type="SFLD" id="SFLDF00562">
    <property type="entry name" value="HemN-like__clustered_with_heat"/>
    <property type="match status" value="1"/>
</dbReference>
<evidence type="ECO:0000259" key="8">
    <source>
        <dbReference type="PROSITE" id="PS51918"/>
    </source>
</evidence>
<dbReference type="SFLD" id="SFLDG01082">
    <property type="entry name" value="B12-binding_domain_containing"/>
    <property type="match status" value="1"/>
</dbReference>
<dbReference type="AlphaFoldDB" id="A0A6J6NLC6"/>
<reference evidence="9" key="1">
    <citation type="submission" date="2020-05" db="EMBL/GenBank/DDBJ databases">
        <authorList>
            <person name="Chiriac C."/>
            <person name="Salcher M."/>
            <person name="Ghai R."/>
            <person name="Kavagutti S V."/>
        </authorList>
    </citation>
    <scope>NUCLEOTIDE SEQUENCE</scope>
</reference>
<dbReference type="NCBIfam" id="TIGR00539">
    <property type="entry name" value="hemN_rel"/>
    <property type="match status" value="1"/>
</dbReference>
<dbReference type="EMBL" id="CAEZXK010000015">
    <property type="protein sequence ID" value="CAB4687307.1"/>
    <property type="molecule type" value="Genomic_DNA"/>
</dbReference>
<name>A0A6J6NLC6_9ZZZZ</name>
<dbReference type="SMART" id="SM00729">
    <property type="entry name" value="Elp3"/>
    <property type="match status" value="1"/>
</dbReference>
<dbReference type="PANTHER" id="PTHR13932:SF5">
    <property type="entry name" value="RADICAL S-ADENOSYL METHIONINE DOMAIN-CONTAINING PROTEIN 1, MITOCHONDRIAL"/>
    <property type="match status" value="1"/>
</dbReference>
<dbReference type="InterPro" id="IPR006638">
    <property type="entry name" value="Elp3/MiaA/NifB-like_rSAM"/>
</dbReference>
<dbReference type="InterPro" id="IPR013785">
    <property type="entry name" value="Aldolase_TIM"/>
</dbReference>
<dbReference type="GO" id="GO:0051539">
    <property type="term" value="F:4 iron, 4 sulfur cluster binding"/>
    <property type="evidence" value="ECO:0007669"/>
    <property type="project" value="InterPro"/>
</dbReference>